<keyword evidence="1" id="KW-0812">Transmembrane</keyword>
<evidence type="ECO:0000256" key="1">
    <source>
        <dbReference type="SAM" id="Phobius"/>
    </source>
</evidence>
<gene>
    <name evidence="2" type="ORF">A2W14_05075</name>
</gene>
<organism evidence="2 3">
    <name type="scientific">Candidatus Gottesmanbacteria bacterium RBG_16_37_8</name>
    <dbReference type="NCBI Taxonomy" id="1798371"/>
    <lineage>
        <taxon>Bacteria</taxon>
        <taxon>Candidatus Gottesmaniibacteriota</taxon>
    </lineage>
</organism>
<evidence type="ECO:0000313" key="3">
    <source>
        <dbReference type="Proteomes" id="UP000176665"/>
    </source>
</evidence>
<name>A0A1F5YV18_9BACT</name>
<protein>
    <recommendedName>
        <fullName evidence="4">Type II secretion system protein GspG C-terminal domain-containing protein</fullName>
    </recommendedName>
</protein>
<accession>A0A1F5YV18</accession>
<proteinExistence type="predicted"/>
<comment type="caution">
    <text evidence="2">The sequence shown here is derived from an EMBL/GenBank/DDBJ whole genome shotgun (WGS) entry which is preliminary data.</text>
</comment>
<keyword evidence="1" id="KW-1133">Transmembrane helix</keyword>
<dbReference type="Proteomes" id="UP000176665">
    <property type="component" value="Unassembled WGS sequence"/>
</dbReference>
<evidence type="ECO:0000313" key="2">
    <source>
        <dbReference type="EMBL" id="OGG03732.1"/>
    </source>
</evidence>
<dbReference type="AlphaFoldDB" id="A0A1F5YV18"/>
<dbReference type="EMBL" id="MFJA01000013">
    <property type="protein sequence ID" value="OGG03732.1"/>
    <property type="molecule type" value="Genomic_DNA"/>
</dbReference>
<sequence length="264" mass="29689">MRKYNIFIAILGMVTLAVLIGGFKLVGTPISSRQEKLDEERLADFNSIKYQIENYYREKGNLPTDLWRLSTNVRLSDPKTGKMYDYAPINETGYKLCTIFATDTWQKQFDGRVGFAGPTTGHRSGYDCISYTIPSYIRIPTPTVRPYRSPTPPVTSFCPGNLINGECVIPRNCRDSDGVNIYSRGYAAYNNPNGEGFVTVYDKCVEGANQVRENICQAEIPGAAELVWTEKIYDCPYACSNGVCVNKRIYPMTDEISPVPKIIY</sequence>
<feature type="transmembrane region" description="Helical" evidence="1">
    <location>
        <begin position="6"/>
        <end position="26"/>
    </location>
</feature>
<reference evidence="2 3" key="1">
    <citation type="journal article" date="2016" name="Nat. Commun.">
        <title>Thousands of microbial genomes shed light on interconnected biogeochemical processes in an aquifer system.</title>
        <authorList>
            <person name="Anantharaman K."/>
            <person name="Brown C.T."/>
            <person name="Hug L.A."/>
            <person name="Sharon I."/>
            <person name="Castelle C.J."/>
            <person name="Probst A.J."/>
            <person name="Thomas B.C."/>
            <person name="Singh A."/>
            <person name="Wilkins M.J."/>
            <person name="Karaoz U."/>
            <person name="Brodie E.L."/>
            <person name="Williams K.H."/>
            <person name="Hubbard S.S."/>
            <person name="Banfield J.F."/>
        </authorList>
    </citation>
    <scope>NUCLEOTIDE SEQUENCE [LARGE SCALE GENOMIC DNA]</scope>
</reference>
<keyword evidence="1" id="KW-0472">Membrane</keyword>
<evidence type="ECO:0008006" key="4">
    <source>
        <dbReference type="Google" id="ProtNLM"/>
    </source>
</evidence>